<dbReference type="PANTHER" id="PTHR48207:SF3">
    <property type="entry name" value="SUCCINATE--HYDROXYMETHYLGLUTARATE COA-TRANSFERASE"/>
    <property type="match status" value="1"/>
</dbReference>
<dbReference type="PANTHER" id="PTHR48207">
    <property type="entry name" value="SUCCINATE--HYDROXYMETHYLGLUTARATE COA-TRANSFERASE"/>
    <property type="match status" value="1"/>
</dbReference>
<dbReference type="SUPFAM" id="SSF89796">
    <property type="entry name" value="CoA-transferase family III (CaiB/BaiF)"/>
    <property type="match status" value="1"/>
</dbReference>
<accession>A0A918TAU6</accession>
<dbReference type="AlphaFoldDB" id="A0A918TAU6"/>
<dbReference type="InterPro" id="IPR003673">
    <property type="entry name" value="CoA-Trfase_fam_III"/>
</dbReference>
<dbReference type="InterPro" id="IPR044855">
    <property type="entry name" value="CoA-Trfase_III_dom3_sf"/>
</dbReference>
<dbReference type="InterPro" id="IPR050483">
    <property type="entry name" value="CoA-transferase_III_domain"/>
</dbReference>
<keyword evidence="1 2" id="KW-0808">Transferase</keyword>
<dbReference type="EMBL" id="BMVB01000001">
    <property type="protein sequence ID" value="GHC33391.1"/>
    <property type="molecule type" value="Genomic_DNA"/>
</dbReference>
<evidence type="ECO:0000313" key="3">
    <source>
        <dbReference type="Proteomes" id="UP000646244"/>
    </source>
</evidence>
<evidence type="ECO:0000313" key="2">
    <source>
        <dbReference type="EMBL" id="GHC33391.1"/>
    </source>
</evidence>
<dbReference type="Proteomes" id="UP000646244">
    <property type="component" value="Unassembled WGS sequence"/>
</dbReference>
<reference evidence="2" key="2">
    <citation type="submission" date="2020-09" db="EMBL/GenBank/DDBJ databases">
        <authorList>
            <person name="Sun Q."/>
            <person name="Ohkuma M."/>
        </authorList>
    </citation>
    <scope>NUCLEOTIDE SEQUENCE</scope>
    <source>
        <strain evidence="2">JCM 4633</strain>
    </source>
</reference>
<evidence type="ECO:0000256" key="1">
    <source>
        <dbReference type="ARBA" id="ARBA00022679"/>
    </source>
</evidence>
<gene>
    <name evidence="2" type="ORF">GCM10010507_02330</name>
</gene>
<dbReference type="GO" id="GO:0008410">
    <property type="term" value="F:CoA-transferase activity"/>
    <property type="evidence" value="ECO:0007669"/>
    <property type="project" value="TreeGrafter"/>
</dbReference>
<dbReference type="Gene3D" id="3.30.1540.10">
    <property type="entry name" value="formyl-coa transferase, domain 3"/>
    <property type="match status" value="1"/>
</dbReference>
<dbReference type="Pfam" id="PF02515">
    <property type="entry name" value="CoA_transf_3"/>
    <property type="match status" value="1"/>
</dbReference>
<comment type="caution">
    <text evidence="2">The sequence shown here is derived from an EMBL/GenBank/DDBJ whole genome shotgun (WGS) entry which is preliminary data.</text>
</comment>
<protein>
    <submittedName>
        <fullName evidence="2">CoA transferase</fullName>
    </submittedName>
</protein>
<name>A0A918TAU6_STRCJ</name>
<sequence length="402" mass="42954">MLRTVHSPGHMISLLGGMGGAELELPLSGITVVALEQAVAAPFATRQLADLGARVIKVERPGHGDFARDYDRSVKGLSAYFVWVNRGKESVVLDLKDGSDRSLLDRILAGADVFVQNLGPGAAARLGLAADGLRARHPRLITCDVSGYGPDGPYRDQKVYDLLVQCEAGLVSITGSPDSPARPGISIADIAGGMYTYTGILTALYERERTGEGSALSVSLFDALAEWMGHPYFTQAYGGSPVSRSGARHPSISPYGHYRCGDGARVFLSVQNDREWVNLCELVLRNPGLVRDPRFADNPLRHAHDEELTAVMEECFASHTADGVLALLDGAGIAHARLRTVAEFADHPQLAARERWRDFGSPAGPLRGLLPPVEVAGREAAMGAVPALGEHTEAIRAEFGTS</sequence>
<dbReference type="Gene3D" id="3.40.50.10540">
    <property type="entry name" value="Crotonobetainyl-coa:carnitine coa-transferase, domain 1"/>
    <property type="match status" value="1"/>
</dbReference>
<organism evidence="2 3">
    <name type="scientific">Streptomyces cinnamoneus</name>
    <name type="common">Streptoverticillium cinnamoneum</name>
    <dbReference type="NCBI Taxonomy" id="53446"/>
    <lineage>
        <taxon>Bacteria</taxon>
        <taxon>Bacillati</taxon>
        <taxon>Actinomycetota</taxon>
        <taxon>Actinomycetes</taxon>
        <taxon>Kitasatosporales</taxon>
        <taxon>Streptomycetaceae</taxon>
        <taxon>Streptomyces</taxon>
        <taxon>Streptomyces cinnamoneus group</taxon>
    </lineage>
</organism>
<proteinExistence type="predicted"/>
<reference evidence="2" key="1">
    <citation type="journal article" date="2014" name="Int. J. Syst. Evol. Microbiol.">
        <title>Complete genome sequence of Corynebacterium casei LMG S-19264T (=DSM 44701T), isolated from a smear-ripened cheese.</title>
        <authorList>
            <consortium name="US DOE Joint Genome Institute (JGI-PGF)"/>
            <person name="Walter F."/>
            <person name="Albersmeier A."/>
            <person name="Kalinowski J."/>
            <person name="Ruckert C."/>
        </authorList>
    </citation>
    <scope>NUCLEOTIDE SEQUENCE</scope>
    <source>
        <strain evidence="2">JCM 4633</strain>
    </source>
</reference>
<dbReference type="InterPro" id="IPR023606">
    <property type="entry name" value="CoA-Trfase_III_dom_1_sf"/>
</dbReference>